<dbReference type="AlphaFoldDB" id="A0A1B2DCX8"/>
<name>A0A1B2DCX8_9BACL</name>
<protein>
    <submittedName>
        <fullName evidence="1">Uncharacterized protein</fullName>
    </submittedName>
</protein>
<dbReference type="RefSeq" id="WP_099516955.1">
    <property type="nucleotide sequence ID" value="NZ_CP016808.1"/>
</dbReference>
<sequence>MEKGLSNKHKIRGWKRRVRHIEKWKQRYMRLDVEYLAHHQRDYVKLWIDLFYRLVRRNPPVWFSRLLLSELMDIYEAWHQQLKQRNEAFYLKIWLFEPDFISSQVVAAVGEQLHTYDYTFERSTMIQASADERLAKLPLLHKIKGVEHFGWQLHIDAEFYYESELDDDLASGFRTEREVKRIKSRAYNVEKQQWGGQPDTLYKLQAGDVWVGERRAWTGDESEG</sequence>
<gene>
    <name evidence="1" type="ORF">BBD42_03080</name>
</gene>
<reference evidence="1" key="1">
    <citation type="submission" date="2016-08" db="EMBL/GenBank/DDBJ databases">
        <title>Complete Genome Seqeunce of Paenibacillus sp. BIHB 4019 from tea rhizoplane.</title>
        <authorList>
            <person name="Thakur R."/>
            <person name="Swarnkar M.K."/>
            <person name="Gulati A."/>
        </authorList>
    </citation>
    <scope>NUCLEOTIDE SEQUENCE [LARGE SCALE GENOMIC DNA]</scope>
    <source>
        <strain evidence="1">BIHB4019</strain>
    </source>
</reference>
<evidence type="ECO:0000313" key="1">
    <source>
        <dbReference type="EMBL" id="ANY65557.1"/>
    </source>
</evidence>
<organism evidence="1">
    <name type="scientific">Paenibacillus sp. BIHB 4019</name>
    <dbReference type="NCBI Taxonomy" id="1870819"/>
    <lineage>
        <taxon>Bacteria</taxon>
        <taxon>Bacillati</taxon>
        <taxon>Bacillota</taxon>
        <taxon>Bacilli</taxon>
        <taxon>Bacillales</taxon>
        <taxon>Paenibacillaceae</taxon>
        <taxon>Paenibacillus</taxon>
    </lineage>
</organism>
<dbReference type="EMBL" id="CP016808">
    <property type="protein sequence ID" value="ANY65557.1"/>
    <property type="molecule type" value="Genomic_DNA"/>
</dbReference>
<accession>A0A1B2DCX8</accession>
<proteinExistence type="predicted"/>